<evidence type="ECO:0000313" key="7">
    <source>
        <dbReference type="Proteomes" id="UP000288805"/>
    </source>
</evidence>
<dbReference type="Proteomes" id="UP000288805">
    <property type="component" value="Unassembled WGS sequence"/>
</dbReference>
<sequence>MEKKENIVMFPFMAQGHIIPFLALALEIQKKRGCTITFVNTPLNIKKLRSSLPPNTSIRLVEIPFNSSDHGLPPNTENTNALPYPLIFRFIEASLSLKLPFRKLISELIAEQNGHLPLCLVVDMFFGWSVEIAHEFGVSHAIFVGGGGFGMACYYSLWTNMPHLGADSDEFTLPDFPEASKIHVTQLPENLRLADGNDPFAVFLKKVFPEWLNSDGLLVNTVGELDKIGLMYFRRKIGRPVWPVGPVLLSMENHAGAGKVPGITPDPCNKWLDSKPLNSVLYICFGSQNTISESQMMQLATALEVSGKYFIWVVRPPTGFDINSEFKAEEWLPQGFEQRIQDQKRGLLVHKWAPQVEILSHKSISAFLSHCGWNSVLEALSHGVPIIGWPMAADQFSNVVLLEKEVGVCVEVARGPRCEVKHEDIVKKIELVMNDTEKGKEMRRKAHEVRDIIKDAIRDEEGFKGSSMKAMDEFFSAALSRREKTKLEQENKIMPLT</sequence>
<dbReference type="AlphaFoldDB" id="A0A438EM40"/>
<dbReference type="SUPFAM" id="SSF53756">
    <property type="entry name" value="UDP-Glycosyltransferase/glycogen phosphorylase"/>
    <property type="match status" value="1"/>
</dbReference>
<evidence type="ECO:0000256" key="3">
    <source>
        <dbReference type="ARBA" id="ARBA00022679"/>
    </source>
</evidence>
<dbReference type="InterPro" id="IPR002213">
    <property type="entry name" value="UDP_glucos_trans"/>
</dbReference>
<dbReference type="OrthoDB" id="5835829at2759"/>
<evidence type="ECO:0000256" key="5">
    <source>
        <dbReference type="RuleBase" id="RU362057"/>
    </source>
</evidence>
<gene>
    <name evidence="6" type="primary">UGT92A1_5</name>
    <name evidence="6" type="ORF">CK203_102113</name>
</gene>
<dbReference type="Gramene" id="Vitis06g00213.t01">
    <property type="protein sequence ID" value="Vitis06g00213.t01.CDS"/>
    <property type="gene ID" value="Vitis06g00213"/>
</dbReference>
<comment type="similarity">
    <text evidence="1 4">Belongs to the UDP-glycosyltransferase family.</text>
</comment>
<dbReference type="FunFam" id="3.40.50.2000:FF:000103">
    <property type="entry name" value="Glycosyltransferase"/>
    <property type="match status" value="1"/>
</dbReference>
<dbReference type="InterPro" id="IPR035595">
    <property type="entry name" value="UDP_glycos_trans_CS"/>
</dbReference>
<dbReference type="EMBL" id="QGNW01001245">
    <property type="protein sequence ID" value="RVW48685.1"/>
    <property type="molecule type" value="Genomic_DNA"/>
</dbReference>
<evidence type="ECO:0000256" key="1">
    <source>
        <dbReference type="ARBA" id="ARBA00009995"/>
    </source>
</evidence>
<evidence type="ECO:0000313" key="6">
    <source>
        <dbReference type="EMBL" id="RVW48685.1"/>
    </source>
</evidence>
<dbReference type="PANTHER" id="PTHR48047:SF84">
    <property type="entry name" value="GLYCOSYLTRANSFERASE"/>
    <property type="match status" value="1"/>
</dbReference>
<protein>
    <recommendedName>
        <fullName evidence="5">Glycosyltransferase</fullName>
        <ecNumber evidence="5">2.4.1.-</ecNumber>
    </recommendedName>
</protein>
<name>A0A438EM40_VITVI</name>
<dbReference type="EC" id="2.4.1.-" evidence="5"/>
<evidence type="ECO:0000256" key="4">
    <source>
        <dbReference type="RuleBase" id="RU003718"/>
    </source>
</evidence>
<dbReference type="Gene3D" id="3.40.50.2000">
    <property type="entry name" value="Glycogen Phosphorylase B"/>
    <property type="match status" value="2"/>
</dbReference>
<accession>A0A438EM40</accession>
<proteinExistence type="inferred from homology"/>
<dbReference type="FunFam" id="3.40.50.2000:FF:000064">
    <property type="entry name" value="Glycosyltransferase"/>
    <property type="match status" value="1"/>
</dbReference>
<dbReference type="GO" id="GO:0008194">
    <property type="term" value="F:UDP-glycosyltransferase activity"/>
    <property type="evidence" value="ECO:0007669"/>
    <property type="project" value="InterPro"/>
</dbReference>
<evidence type="ECO:0000256" key="2">
    <source>
        <dbReference type="ARBA" id="ARBA00022676"/>
    </source>
</evidence>
<dbReference type="PROSITE" id="PS00375">
    <property type="entry name" value="UDPGT"/>
    <property type="match status" value="1"/>
</dbReference>
<dbReference type="PANTHER" id="PTHR48047">
    <property type="entry name" value="GLYCOSYLTRANSFERASE"/>
    <property type="match status" value="1"/>
</dbReference>
<dbReference type="KEGG" id="vvi:100255227"/>
<dbReference type="CDD" id="cd03784">
    <property type="entry name" value="GT1_Gtf-like"/>
    <property type="match status" value="1"/>
</dbReference>
<organism evidence="6 7">
    <name type="scientific">Vitis vinifera</name>
    <name type="common">Grape</name>
    <dbReference type="NCBI Taxonomy" id="29760"/>
    <lineage>
        <taxon>Eukaryota</taxon>
        <taxon>Viridiplantae</taxon>
        <taxon>Streptophyta</taxon>
        <taxon>Embryophyta</taxon>
        <taxon>Tracheophyta</taxon>
        <taxon>Spermatophyta</taxon>
        <taxon>Magnoliopsida</taxon>
        <taxon>eudicotyledons</taxon>
        <taxon>Gunneridae</taxon>
        <taxon>Pentapetalae</taxon>
        <taxon>rosids</taxon>
        <taxon>Vitales</taxon>
        <taxon>Vitaceae</taxon>
        <taxon>Viteae</taxon>
        <taxon>Vitis</taxon>
    </lineage>
</organism>
<reference evidence="6 7" key="1">
    <citation type="journal article" date="2018" name="PLoS Genet.">
        <title>Population sequencing reveals clonal diversity and ancestral inbreeding in the grapevine cultivar Chardonnay.</title>
        <authorList>
            <person name="Roach M.J."/>
            <person name="Johnson D.L."/>
            <person name="Bohlmann J."/>
            <person name="van Vuuren H.J."/>
            <person name="Jones S.J."/>
            <person name="Pretorius I.S."/>
            <person name="Schmidt S.A."/>
            <person name="Borneman A.R."/>
        </authorList>
    </citation>
    <scope>NUCLEOTIDE SEQUENCE [LARGE SCALE GENOMIC DNA]</scope>
    <source>
        <strain evidence="7">cv. Chardonnay</strain>
        <tissue evidence="6">Leaf</tissue>
    </source>
</reference>
<keyword evidence="3 4" id="KW-0808">Transferase</keyword>
<comment type="caution">
    <text evidence="6">The sequence shown here is derived from an EMBL/GenBank/DDBJ whole genome shotgun (WGS) entry which is preliminary data.</text>
</comment>
<keyword evidence="2 4" id="KW-0328">Glycosyltransferase</keyword>
<dbReference type="Pfam" id="PF00201">
    <property type="entry name" value="UDPGT"/>
    <property type="match status" value="1"/>
</dbReference>